<comment type="similarity">
    <text evidence="1">Belongs to the NAD(P)H dehydrogenase (quinone) family.</text>
</comment>
<dbReference type="InterPro" id="IPR003680">
    <property type="entry name" value="Flavodoxin_fold"/>
</dbReference>
<protein>
    <submittedName>
        <fullName evidence="4">Unannotated protein</fullName>
    </submittedName>
</protein>
<evidence type="ECO:0000313" key="4">
    <source>
        <dbReference type="EMBL" id="CAB4883132.1"/>
    </source>
</evidence>
<dbReference type="EMBL" id="CAFBLU010000057">
    <property type="protein sequence ID" value="CAB4883132.1"/>
    <property type="molecule type" value="Genomic_DNA"/>
</dbReference>
<accession>A0A6J7EI55</accession>
<dbReference type="InterPro" id="IPR051545">
    <property type="entry name" value="NAD(P)H_dehydrogenase_qn"/>
</dbReference>
<evidence type="ECO:0000259" key="3">
    <source>
        <dbReference type="Pfam" id="PF02525"/>
    </source>
</evidence>
<dbReference type="PANTHER" id="PTHR10204:SF34">
    <property type="entry name" value="NAD(P)H DEHYDROGENASE [QUINONE] 1 ISOFORM 1"/>
    <property type="match status" value="1"/>
</dbReference>
<keyword evidence="2" id="KW-0560">Oxidoreductase</keyword>
<feature type="domain" description="Flavodoxin-like fold" evidence="3">
    <location>
        <begin position="3"/>
        <end position="178"/>
    </location>
</feature>
<reference evidence="4" key="1">
    <citation type="submission" date="2020-05" db="EMBL/GenBank/DDBJ databases">
        <authorList>
            <person name="Chiriac C."/>
            <person name="Salcher M."/>
            <person name="Ghai R."/>
            <person name="Kavagutti S V."/>
        </authorList>
    </citation>
    <scope>NUCLEOTIDE SEQUENCE</scope>
</reference>
<dbReference type="AlphaFoldDB" id="A0A6J7EI55"/>
<dbReference type="GO" id="GO:0003955">
    <property type="term" value="F:NAD(P)H dehydrogenase (quinone) activity"/>
    <property type="evidence" value="ECO:0007669"/>
    <property type="project" value="TreeGrafter"/>
</dbReference>
<dbReference type="SUPFAM" id="SSF52218">
    <property type="entry name" value="Flavoproteins"/>
    <property type="match status" value="1"/>
</dbReference>
<proteinExistence type="inferred from homology"/>
<dbReference type="PANTHER" id="PTHR10204">
    <property type="entry name" value="NAD P H OXIDOREDUCTASE-RELATED"/>
    <property type="match status" value="1"/>
</dbReference>
<dbReference type="Gene3D" id="3.40.50.360">
    <property type="match status" value="1"/>
</dbReference>
<name>A0A6J7EI55_9ZZZZ</name>
<evidence type="ECO:0000256" key="2">
    <source>
        <dbReference type="ARBA" id="ARBA00023002"/>
    </source>
</evidence>
<dbReference type="GO" id="GO:0005829">
    <property type="term" value="C:cytosol"/>
    <property type="evidence" value="ECO:0007669"/>
    <property type="project" value="TreeGrafter"/>
</dbReference>
<dbReference type="Pfam" id="PF02525">
    <property type="entry name" value="Flavodoxin_2"/>
    <property type="match status" value="1"/>
</dbReference>
<sequence length="192" mass="21477">MSKRVLVILGHPTTDSLCGALANSYIAGAETAGHEVRRINLAEIEFDPILRSGYGGEQPLEPDLVAAQEAVSWAEHIVFAYPVWWGTMPAILKGFVDRVFLPGFAFKYRKGSPLWDRLLKGRSAQLLLCMDTPRWYYRLAYRNSGHILMSRNILKFCGIKPVKIKTFGPVRGSSADSRVKWLAAARELGRKA</sequence>
<dbReference type="InterPro" id="IPR029039">
    <property type="entry name" value="Flavoprotein-like_sf"/>
</dbReference>
<organism evidence="4">
    <name type="scientific">freshwater metagenome</name>
    <dbReference type="NCBI Taxonomy" id="449393"/>
    <lineage>
        <taxon>unclassified sequences</taxon>
        <taxon>metagenomes</taxon>
        <taxon>ecological metagenomes</taxon>
    </lineage>
</organism>
<gene>
    <name evidence="4" type="ORF">UFOPK3444_01636</name>
</gene>
<evidence type="ECO:0000256" key="1">
    <source>
        <dbReference type="ARBA" id="ARBA00006252"/>
    </source>
</evidence>